<dbReference type="InterPro" id="IPR001223">
    <property type="entry name" value="Glyco_hydro18_cat"/>
</dbReference>
<dbReference type="InterPro" id="IPR029070">
    <property type="entry name" value="Chitinase_insertion_sf"/>
</dbReference>
<dbReference type="SUPFAM" id="SSF51445">
    <property type="entry name" value="(Trans)glycosidases"/>
    <property type="match status" value="1"/>
</dbReference>
<gene>
    <name evidence="4" type="ORF">FKW44_015742</name>
</gene>
<comment type="similarity">
    <text evidence="1">Belongs to the glycosyl hydrolase 18 family.</text>
</comment>
<dbReference type="OrthoDB" id="10254444at2759"/>
<dbReference type="GO" id="GO:0008061">
    <property type="term" value="F:chitin binding"/>
    <property type="evidence" value="ECO:0007669"/>
    <property type="project" value="InterPro"/>
</dbReference>
<dbReference type="GO" id="GO:0012505">
    <property type="term" value="C:endomembrane system"/>
    <property type="evidence" value="ECO:0007669"/>
    <property type="project" value="TreeGrafter"/>
</dbReference>
<dbReference type="GO" id="GO:0005975">
    <property type="term" value="P:carbohydrate metabolic process"/>
    <property type="evidence" value="ECO:0007669"/>
    <property type="project" value="InterPro"/>
</dbReference>
<dbReference type="Pfam" id="PF00704">
    <property type="entry name" value="Glyco_hydro_18"/>
    <property type="match status" value="1"/>
</dbReference>
<dbReference type="PROSITE" id="PS51910">
    <property type="entry name" value="GH18_2"/>
    <property type="match status" value="1"/>
</dbReference>
<name>A0A7T8H1H8_CALRO</name>
<keyword evidence="5" id="KW-1185">Reference proteome</keyword>
<protein>
    <recommendedName>
        <fullName evidence="2">Chitinase domain-containing protein 1</fullName>
    </recommendedName>
</protein>
<feature type="non-terminal residue" evidence="4">
    <location>
        <position position="1"/>
    </location>
</feature>
<dbReference type="EMBL" id="CP045899">
    <property type="protein sequence ID" value="QQP41391.1"/>
    <property type="molecule type" value="Genomic_DNA"/>
</dbReference>
<dbReference type="PANTHER" id="PTHR46066:SF2">
    <property type="entry name" value="CHITINASE DOMAIN-CONTAINING PROTEIN 1"/>
    <property type="match status" value="1"/>
</dbReference>
<dbReference type="GO" id="GO:0070492">
    <property type="term" value="F:oligosaccharide binding"/>
    <property type="evidence" value="ECO:0007669"/>
    <property type="project" value="TreeGrafter"/>
</dbReference>
<evidence type="ECO:0000256" key="2">
    <source>
        <dbReference type="ARBA" id="ARBA00040976"/>
    </source>
</evidence>
<evidence type="ECO:0000259" key="3">
    <source>
        <dbReference type="PROSITE" id="PS51910"/>
    </source>
</evidence>
<sequence length="251" mass="28404">DLRPSKVLPRVIFDKWAAKDYMELFQDSRKSRKIGDALSELCMANGFEGVVLEVWSQLGGQARKELSDVLKRVSKVVRSNGLLIVLVIPPGVYDNNEKGFFEKNDFQGLVHSFDYFSLMTYDYSNPHRPGPNAPIAWMRKCVELIDPEGTHRSKILMGLNFYGLAYTAQGGHHLLGHDYKKVLQDSPGAELLWNEGVAEHSLEVRVEGSKNRIFYPSCKSISLRVDLAKELGVGISIWEIGQGLDYFYDLF</sequence>
<dbReference type="Gene3D" id="3.10.50.10">
    <property type="match status" value="1"/>
</dbReference>
<dbReference type="PANTHER" id="PTHR46066">
    <property type="entry name" value="CHITINASE DOMAIN-CONTAINING PROTEIN 1 FAMILY MEMBER"/>
    <property type="match status" value="1"/>
</dbReference>
<proteinExistence type="inferred from homology"/>
<dbReference type="InterPro" id="IPR011583">
    <property type="entry name" value="Chitinase_II/V-like_cat"/>
</dbReference>
<dbReference type="SMART" id="SM00636">
    <property type="entry name" value="Glyco_18"/>
    <property type="match status" value="1"/>
</dbReference>
<evidence type="ECO:0000313" key="5">
    <source>
        <dbReference type="Proteomes" id="UP000595437"/>
    </source>
</evidence>
<organism evidence="4 5">
    <name type="scientific">Caligus rogercresseyi</name>
    <name type="common">Sea louse</name>
    <dbReference type="NCBI Taxonomy" id="217165"/>
    <lineage>
        <taxon>Eukaryota</taxon>
        <taxon>Metazoa</taxon>
        <taxon>Ecdysozoa</taxon>
        <taxon>Arthropoda</taxon>
        <taxon>Crustacea</taxon>
        <taxon>Multicrustacea</taxon>
        <taxon>Hexanauplia</taxon>
        <taxon>Copepoda</taxon>
        <taxon>Siphonostomatoida</taxon>
        <taxon>Caligidae</taxon>
        <taxon>Caligus</taxon>
    </lineage>
</organism>
<dbReference type="Proteomes" id="UP000595437">
    <property type="component" value="Chromosome 10"/>
</dbReference>
<evidence type="ECO:0000256" key="1">
    <source>
        <dbReference type="ARBA" id="ARBA00009336"/>
    </source>
</evidence>
<dbReference type="Gene3D" id="3.20.20.80">
    <property type="entry name" value="Glycosidases"/>
    <property type="match status" value="1"/>
</dbReference>
<dbReference type="AlphaFoldDB" id="A0A7T8H1H8"/>
<accession>A0A7T8H1H8</accession>
<reference evidence="5" key="1">
    <citation type="submission" date="2021-01" db="EMBL/GenBank/DDBJ databases">
        <title>Caligus Genome Assembly.</title>
        <authorList>
            <person name="Gallardo-Escarate C."/>
        </authorList>
    </citation>
    <scope>NUCLEOTIDE SEQUENCE [LARGE SCALE GENOMIC DNA]</scope>
</reference>
<dbReference type="InterPro" id="IPR017853">
    <property type="entry name" value="GH"/>
</dbReference>
<evidence type="ECO:0000313" key="4">
    <source>
        <dbReference type="EMBL" id="QQP41391.1"/>
    </source>
</evidence>
<feature type="domain" description="GH18" evidence="3">
    <location>
        <begin position="1"/>
        <end position="251"/>
    </location>
</feature>